<sequence length="301" mass="33456">MSAIEKLRSFGQGREIQKTAEFLHSSIDVVSDFCQRQYTLSDPQKQRKIATPIDSANSASSLGIYLQPASASDERRVPLQVMSGWWLLLALSTLRRGRIPHFFVQVSCHCDNASQPSFGKAVTDQPLLNNPSKGIRCCRSWSGSDVFYSFIRHDVAFALGLGGEAQPVMVVGFSGATQVVPLLLSWVDGGQSTKRYPLEVLTMLSLCHRLLFSGIRLDLVSDDDSSDEVPVMTSIDYYHLLLGEGPVRSRQTFQCAAAISASVELKSEGMGDSFKNESDALDPEKRFREWHLFDGTRYSKY</sequence>
<dbReference type="OrthoDB" id="10487147at2759"/>
<reference evidence="1 2" key="1">
    <citation type="submission" date="2015-05" db="EMBL/GenBank/DDBJ databases">
        <title>Evolution of Trichinella species and genotypes.</title>
        <authorList>
            <person name="Korhonen P.K."/>
            <person name="Edoardo P."/>
            <person name="Giuseppe L.R."/>
            <person name="Gasser R.B."/>
        </authorList>
    </citation>
    <scope>NUCLEOTIDE SEQUENCE [LARGE SCALE GENOMIC DNA]</scope>
    <source>
        <strain evidence="1">ISS10</strain>
    </source>
</reference>
<accession>A0A0V1L5Z6</accession>
<gene>
    <name evidence="1" type="ORF">T02_10548</name>
</gene>
<protein>
    <submittedName>
        <fullName evidence="1">Uncharacterized protein</fullName>
    </submittedName>
</protein>
<dbReference type="Proteomes" id="UP000054721">
    <property type="component" value="Unassembled WGS sequence"/>
</dbReference>
<organism evidence="1 2">
    <name type="scientific">Trichinella nativa</name>
    <dbReference type="NCBI Taxonomy" id="6335"/>
    <lineage>
        <taxon>Eukaryota</taxon>
        <taxon>Metazoa</taxon>
        <taxon>Ecdysozoa</taxon>
        <taxon>Nematoda</taxon>
        <taxon>Enoplea</taxon>
        <taxon>Dorylaimia</taxon>
        <taxon>Trichinellida</taxon>
        <taxon>Trichinellidae</taxon>
        <taxon>Trichinella</taxon>
    </lineage>
</organism>
<evidence type="ECO:0000313" key="2">
    <source>
        <dbReference type="Proteomes" id="UP000054721"/>
    </source>
</evidence>
<name>A0A0V1L5Z6_9BILA</name>
<evidence type="ECO:0000313" key="1">
    <source>
        <dbReference type="EMBL" id="KRZ54971.1"/>
    </source>
</evidence>
<keyword evidence="2" id="KW-1185">Reference proteome</keyword>
<proteinExistence type="predicted"/>
<dbReference type="EMBL" id="JYDW01000126">
    <property type="protein sequence ID" value="KRZ54971.1"/>
    <property type="molecule type" value="Genomic_DNA"/>
</dbReference>
<dbReference type="AlphaFoldDB" id="A0A0V1L5Z6"/>
<comment type="caution">
    <text evidence="1">The sequence shown here is derived from an EMBL/GenBank/DDBJ whole genome shotgun (WGS) entry which is preliminary data.</text>
</comment>